<dbReference type="InterPro" id="IPR024079">
    <property type="entry name" value="MetalloPept_cat_dom_sf"/>
</dbReference>
<feature type="chain" id="PRO_5004987101" evidence="1">
    <location>
        <begin position="20"/>
        <end position="179"/>
    </location>
</feature>
<keyword evidence="2" id="KW-0482">Metalloprotease</keyword>
<dbReference type="GO" id="GO:0008237">
    <property type="term" value="F:metallopeptidase activity"/>
    <property type="evidence" value="ECO:0007669"/>
    <property type="project" value="UniProtKB-KW"/>
</dbReference>
<feature type="signal peptide" evidence="1">
    <location>
        <begin position="1"/>
        <end position="19"/>
    </location>
</feature>
<proteinExistence type="predicted"/>
<organism evidence="2 3">
    <name type="scientific">Rhizoctonia solani AG-3 Rhs1AP</name>
    <dbReference type="NCBI Taxonomy" id="1086054"/>
    <lineage>
        <taxon>Eukaryota</taxon>
        <taxon>Fungi</taxon>
        <taxon>Dikarya</taxon>
        <taxon>Basidiomycota</taxon>
        <taxon>Agaricomycotina</taxon>
        <taxon>Agaricomycetes</taxon>
        <taxon>Cantharellales</taxon>
        <taxon>Ceratobasidiaceae</taxon>
        <taxon>Rhizoctonia</taxon>
    </lineage>
</organism>
<dbReference type="EMBL" id="JATN01000322">
    <property type="protein sequence ID" value="EUC56554.1"/>
    <property type="molecule type" value="Genomic_DNA"/>
</dbReference>
<comment type="caution">
    <text evidence="2">The sequence shown here is derived from an EMBL/GenBank/DDBJ whole genome shotgun (WGS) entry which is preliminary data.</text>
</comment>
<protein>
    <submittedName>
        <fullName evidence="2">Deuterolysin M35 metalloprotease, putative</fullName>
    </submittedName>
</protein>
<name>X8J4W4_9AGAM</name>
<accession>X8J4W4</accession>
<dbReference type="GO" id="GO:0006508">
    <property type="term" value="P:proteolysis"/>
    <property type="evidence" value="ECO:0007669"/>
    <property type="project" value="UniProtKB-KW"/>
</dbReference>
<evidence type="ECO:0000313" key="3">
    <source>
        <dbReference type="Proteomes" id="UP000030108"/>
    </source>
</evidence>
<keyword evidence="2" id="KW-0378">Hydrolase</keyword>
<dbReference type="Gene3D" id="3.40.390.10">
    <property type="entry name" value="Collagenase (Catalytic Domain)"/>
    <property type="match status" value="1"/>
</dbReference>
<dbReference type="Proteomes" id="UP000030108">
    <property type="component" value="Unassembled WGS sequence"/>
</dbReference>
<keyword evidence="1" id="KW-0732">Signal</keyword>
<reference evidence="3" key="1">
    <citation type="journal article" date="2014" name="Genome Announc.">
        <title>Draft genome sequence of the plant-pathogenic soil fungus Rhizoctonia solani anastomosis group 3 strain Rhs1AP.</title>
        <authorList>
            <person name="Cubeta M.A."/>
            <person name="Thomas E."/>
            <person name="Dean R.A."/>
            <person name="Jabaji S."/>
            <person name="Neate S.M."/>
            <person name="Tavantzis S."/>
            <person name="Toda T."/>
            <person name="Vilgalys R."/>
            <person name="Bharathan N."/>
            <person name="Fedorova-Abrams N."/>
            <person name="Pakala S.B."/>
            <person name="Pakala S.M."/>
            <person name="Zafar N."/>
            <person name="Joardar V."/>
            <person name="Losada L."/>
            <person name="Nierman W.C."/>
        </authorList>
    </citation>
    <scope>NUCLEOTIDE SEQUENCE [LARGE SCALE GENOMIC DNA]</scope>
    <source>
        <strain evidence="3">AG-3</strain>
    </source>
</reference>
<evidence type="ECO:0000256" key="1">
    <source>
        <dbReference type="SAM" id="SignalP"/>
    </source>
</evidence>
<dbReference type="SUPFAM" id="SSF55486">
    <property type="entry name" value="Metalloproteases ('zincins'), catalytic domain"/>
    <property type="match status" value="1"/>
</dbReference>
<feature type="non-terminal residue" evidence="2">
    <location>
        <position position="179"/>
    </location>
</feature>
<gene>
    <name evidence="2" type="ORF">RSOL_184810</name>
</gene>
<dbReference type="AlphaFoldDB" id="X8J4W4"/>
<evidence type="ECO:0000313" key="2">
    <source>
        <dbReference type="EMBL" id="EUC56554.1"/>
    </source>
</evidence>
<sequence length="179" mass="19808">MKTIIAALLFSLVVSEASATLLAGRASNFMGCNADQKKKIKVAAKASNRLVTGANKYLATLSTEKPGIFRDHFGPYEEVKKRMVKAHFHVIEDKATLQKYDCATCQTEHPNDYHTKSAYANTNGIMLCGKFWKGDVQRDDMVNLNTLERIIGSTAHHGYRNFAEAVNEMATPKFACLGC</sequence>
<keyword evidence="2" id="KW-0645">Protease</keyword>